<evidence type="ECO:0000313" key="3">
    <source>
        <dbReference type="Proteomes" id="UP001271007"/>
    </source>
</evidence>
<proteinExistence type="predicted"/>
<evidence type="ECO:0000313" key="2">
    <source>
        <dbReference type="EMBL" id="KAK3046200.1"/>
    </source>
</evidence>
<feature type="compositionally biased region" description="Low complexity" evidence="1">
    <location>
        <begin position="175"/>
        <end position="200"/>
    </location>
</feature>
<keyword evidence="3" id="KW-1185">Reference proteome</keyword>
<feature type="compositionally biased region" description="Basic residues" evidence="1">
    <location>
        <begin position="103"/>
        <end position="120"/>
    </location>
</feature>
<dbReference type="EMBL" id="JAWDJX010000108">
    <property type="protein sequence ID" value="KAK3046200.1"/>
    <property type="molecule type" value="Genomic_DNA"/>
</dbReference>
<organism evidence="2 3">
    <name type="scientific">Extremus antarcticus</name>
    <dbReference type="NCBI Taxonomy" id="702011"/>
    <lineage>
        <taxon>Eukaryota</taxon>
        <taxon>Fungi</taxon>
        <taxon>Dikarya</taxon>
        <taxon>Ascomycota</taxon>
        <taxon>Pezizomycotina</taxon>
        <taxon>Dothideomycetes</taxon>
        <taxon>Dothideomycetidae</taxon>
        <taxon>Mycosphaerellales</taxon>
        <taxon>Extremaceae</taxon>
        <taxon>Extremus</taxon>
    </lineage>
</organism>
<protein>
    <submittedName>
        <fullName evidence="2">Uncharacterized protein</fullName>
    </submittedName>
</protein>
<sequence length="243" mass="26769">MPTNGGSTHRKTVNNTSKFVHERKNTVFKKAWRVNGKWEIYLSTHQSDWPVDFEAIPDRKLVTSKEFLRPHERNKWIEGITSEGEAEDDSAGPYQDGSPPPLRRPHTASRSSVRHMKRSRAGAADDSEGQASRSVSDDSDDGQALPTKRGRTASTLSIMNVAPVPIEPPPDRAPRAASRAAPTGFTMRRLSSPVPLSRSSSHSRHPFLDGTEQSTAPAPSTPPTGRKRQLPKFQESSIFPKGS</sequence>
<accession>A0AAJ0DAL7</accession>
<feature type="region of interest" description="Disordered" evidence="1">
    <location>
        <begin position="78"/>
        <end position="243"/>
    </location>
</feature>
<gene>
    <name evidence="2" type="ORF">LTR09_012291</name>
</gene>
<reference evidence="2" key="1">
    <citation type="submission" date="2023-04" db="EMBL/GenBank/DDBJ databases">
        <title>Black Yeasts Isolated from many extreme environments.</title>
        <authorList>
            <person name="Coleine C."/>
            <person name="Stajich J.E."/>
            <person name="Selbmann L."/>
        </authorList>
    </citation>
    <scope>NUCLEOTIDE SEQUENCE</scope>
    <source>
        <strain evidence="2">CCFEE 5312</strain>
    </source>
</reference>
<name>A0AAJ0DAL7_9PEZI</name>
<comment type="caution">
    <text evidence="2">The sequence shown here is derived from an EMBL/GenBank/DDBJ whole genome shotgun (WGS) entry which is preliminary data.</text>
</comment>
<evidence type="ECO:0000256" key="1">
    <source>
        <dbReference type="SAM" id="MobiDB-lite"/>
    </source>
</evidence>
<dbReference type="Proteomes" id="UP001271007">
    <property type="component" value="Unassembled WGS sequence"/>
</dbReference>
<dbReference type="AlphaFoldDB" id="A0AAJ0DAL7"/>